<dbReference type="InterPro" id="IPR003820">
    <property type="entry name" value="KdpC"/>
</dbReference>
<comment type="function">
    <text evidence="11">Part of the high-affinity ATP-driven potassium transport (or Kdp) system, which catalyzes the hydrolysis of ATP coupled with the electrogenic transport of potassium into the cytoplasm. This subunit acts as a catalytic chaperone that increases the ATP-binding affinity of the ATP-hydrolyzing subunit KdpB by the formation of a transient KdpB/KdpC/ATP ternary complex.</text>
</comment>
<gene>
    <name evidence="11 12" type="primary">kdpC</name>
    <name evidence="12" type="ORF">ASUIS_0807</name>
</gene>
<accession>A0AAD0SQU5</accession>
<dbReference type="PANTHER" id="PTHR30042">
    <property type="entry name" value="POTASSIUM-TRANSPORTING ATPASE C CHAIN"/>
    <property type="match status" value="1"/>
</dbReference>
<keyword evidence="8 11" id="KW-1133">Transmembrane helix</keyword>
<comment type="subunit">
    <text evidence="11">The system is composed of three essential subunits: KdpA, KdpB and KdpC.</text>
</comment>
<dbReference type="NCBIfam" id="NF001454">
    <property type="entry name" value="PRK00315.1"/>
    <property type="match status" value="1"/>
</dbReference>
<evidence type="ECO:0000256" key="1">
    <source>
        <dbReference type="ARBA" id="ARBA00022448"/>
    </source>
</evidence>
<dbReference type="Pfam" id="PF02669">
    <property type="entry name" value="KdpC"/>
    <property type="match status" value="1"/>
</dbReference>
<evidence type="ECO:0000256" key="9">
    <source>
        <dbReference type="ARBA" id="ARBA00023065"/>
    </source>
</evidence>
<evidence type="ECO:0000256" key="8">
    <source>
        <dbReference type="ARBA" id="ARBA00022989"/>
    </source>
</evidence>
<keyword evidence="4 11" id="KW-0812">Transmembrane</keyword>
<sequence length="196" mass="21418">MLKEIKKSVIVFGTLTLICGLAYPLLINTIGESVFASEANGSLVYEGKTPIASTLIAQNFTQQYYFHPRPSSAGTDGYDATSSSGSNFGYTSQKLHDAVKERVNAYRMENGLKATQKVPMDAVTTSGSGLDPHITVVNAMIQAKRVALSRGIEESKVIDVIHKNTQKVYWSIIGEEKINVVTLNLTLDREFGKVKI</sequence>
<dbReference type="NCBIfam" id="TIGR00681">
    <property type="entry name" value="kdpC"/>
    <property type="match status" value="1"/>
</dbReference>
<comment type="similarity">
    <text evidence="11">Belongs to the KdpC family.</text>
</comment>
<organism evidence="12 13">
    <name type="scientific">Arcobacter suis CECT 7833</name>
    <dbReference type="NCBI Taxonomy" id="663365"/>
    <lineage>
        <taxon>Bacteria</taxon>
        <taxon>Pseudomonadati</taxon>
        <taxon>Campylobacterota</taxon>
        <taxon>Epsilonproteobacteria</taxon>
        <taxon>Campylobacterales</taxon>
        <taxon>Arcobacteraceae</taxon>
        <taxon>Arcobacter</taxon>
    </lineage>
</organism>
<evidence type="ECO:0000313" key="13">
    <source>
        <dbReference type="Proteomes" id="UP000263040"/>
    </source>
</evidence>
<keyword evidence="9 11" id="KW-0406">Ion transport</keyword>
<dbReference type="EMBL" id="CP032100">
    <property type="protein sequence ID" value="AXX89300.1"/>
    <property type="molecule type" value="Genomic_DNA"/>
</dbReference>
<evidence type="ECO:0000256" key="2">
    <source>
        <dbReference type="ARBA" id="ARBA00022475"/>
    </source>
</evidence>
<keyword evidence="1 11" id="KW-0813">Transport</keyword>
<dbReference type="GO" id="GO:0008556">
    <property type="term" value="F:P-type potassium transmembrane transporter activity"/>
    <property type="evidence" value="ECO:0007669"/>
    <property type="project" value="InterPro"/>
</dbReference>
<evidence type="ECO:0000256" key="10">
    <source>
        <dbReference type="ARBA" id="ARBA00023136"/>
    </source>
</evidence>
<evidence type="ECO:0000256" key="11">
    <source>
        <dbReference type="HAMAP-Rule" id="MF_00276"/>
    </source>
</evidence>
<evidence type="ECO:0000256" key="4">
    <source>
        <dbReference type="ARBA" id="ARBA00022692"/>
    </source>
</evidence>
<dbReference type="GO" id="GO:0005886">
    <property type="term" value="C:plasma membrane"/>
    <property type="evidence" value="ECO:0007669"/>
    <property type="project" value="UniProtKB-SubCell"/>
</dbReference>
<dbReference type="PIRSF" id="PIRSF001296">
    <property type="entry name" value="K_ATPase_KdpC"/>
    <property type="match status" value="1"/>
</dbReference>
<keyword evidence="6 11" id="KW-0067">ATP-binding</keyword>
<dbReference type="HAMAP" id="MF_00276">
    <property type="entry name" value="KdpC"/>
    <property type="match status" value="1"/>
</dbReference>
<protein>
    <recommendedName>
        <fullName evidence="11">Potassium-transporting ATPase KdpC subunit</fullName>
    </recommendedName>
    <alternativeName>
        <fullName evidence="11">ATP phosphohydrolase [potassium-transporting] C chain</fullName>
    </alternativeName>
    <alternativeName>
        <fullName evidence="11">Potassium-binding and translocating subunit C</fullName>
    </alternativeName>
    <alternativeName>
        <fullName evidence="11">Potassium-translocating ATPase C chain</fullName>
    </alternativeName>
</protein>
<evidence type="ECO:0000256" key="6">
    <source>
        <dbReference type="ARBA" id="ARBA00022840"/>
    </source>
</evidence>
<dbReference type="PANTHER" id="PTHR30042:SF2">
    <property type="entry name" value="POTASSIUM-TRANSPORTING ATPASE KDPC SUBUNIT"/>
    <property type="match status" value="1"/>
</dbReference>
<dbReference type="KEGG" id="asui:ASUIS_0807"/>
<dbReference type="GO" id="GO:0005524">
    <property type="term" value="F:ATP binding"/>
    <property type="evidence" value="ECO:0007669"/>
    <property type="project" value="UniProtKB-UniRule"/>
</dbReference>
<keyword evidence="7 11" id="KW-0630">Potassium</keyword>
<keyword evidence="2 11" id="KW-1003">Cell membrane</keyword>
<comment type="subcellular location">
    <subcellularLocation>
        <location evidence="11">Cell membrane</location>
        <topology evidence="11">Single-pass membrane protein</topology>
    </subcellularLocation>
</comment>
<keyword evidence="10 11" id="KW-0472">Membrane</keyword>
<keyword evidence="5 11" id="KW-0547">Nucleotide-binding</keyword>
<reference evidence="12 13" key="1">
    <citation type="submission" date="2018-08" db="EMBL/GenBank/DDBJ databases">
        <title>Complete genome of the Arcobacter suis type strain LMG 26152.</title>
        <authorList>
            <person name="Miller W.G."/>
            <person name="Yee E."/>
            <person name="Bono J.L."/>
        </authorList>
    </citation>
    <scope>NUCLEOTIDE SEQUENCE [LARGE SCALE GENOMIC DNA]</scope>
    <source>
        <strain evidence="12 13">CECT 7833</strain>
    </source>
</reference>
<keyword evidence="3 11" id="KW-0633">Potassium transport</keyword>
<evidence type="ECO:0000256" key="3">
    <source>
        <dbReference type="ARBA" id="ARBA00022538"/>
    </source>
</evidence>
<evidence type="ECO:0000256" key="7">
    <source>
        <dbReference type="ARBA" id="ARBA00022958"/>
    </source>
</evidence>
<keyword evidence="13" id="KW-1185">Reference proteome</keyword>
<dbReference type="AlphaFoldDB" id="A0AAD0SQU5"/>
<dbReference type="Proteomes" id="UP000263040">
    <property type="component" value="Chromosome"/>
</dbReference>
<name>A0AAD0SQU5_9BACT</name>
<evidence type="ECO:0000313" key="12">
    <source>
        <dbReference type="EMBL" id="AXX89300.1"/>
    </source>
</evidence>
<evidence type="ECO:0000256" key="5">
    <source>
        <dbReference type="ARBA" id="ARBA00022741"/>
    </source>
</evidence>
<proteinExistence type="inferred from homology"/>
<dbReference type="RefSeq" id="WP_118885854.1">
    <property type="nucleotide sequence ID" value="NZ_CP032100.1"/>
</dbReference>